<dbReference type="Proteomes" id="UP000776252">
    <property type="component" value="Unassembled WGS sequence"/>
</dbReference>
<evidence type="ECO:0000313" key="2">
    <source>
        <dbReference type="Proteomes" id="UP000776252"/>
    </source>
</evidence>
<dbReference type="EMBL" id="JAHLDV010000052">
    <property type="protein sequence ID" value="MBU3161201.1"/>
    <property type="molecule type" value="Genomic_DNA"/>
</dbReference>
<keyword evidence="2" id="KW-1185">Reference proteome</keyword>
<proteinExistence type="predicted"/>
<accession>A0ABS6BX69</accession>
<sequence>MINIYQVNAFTNERFKCNPSGVCDLDEFSASKSMLNLAKENYLNDIFFLILC</sequence>
<dbReference type="RefSeq" id="WP_216150948.1">
    <property type="nucleotide sequence ID" value="NZ_JAHLDV010000052.1"/>
</dbReference>
<reference evidence="1 2" key="1">
    <citation type="submission" date="2021-06" db="EMBL/GenBank/DDBJ databases">
        <title>Clostridia strains as spoilage organisms.</title>
        <authorList>
            <person name="Wambui J."/>
            <person name="Stephan R."/>
            <person name="Stevens M.J.A."/>
        </authorList>
    </citation>
    <scope>NUCLEOTIDE SEQUENCE [LARGE SCALE GENOMIC DNA]</scope>
    <source>
        <strain evidence="1 2">DSM 14204</strain>
    </source>
</reference>
<protein>
    <submittedName>
        <fullName evidence="1">PhzF family phenazine biosynthesis protein</fullName>
    </submittedName>
</protein>
<organism evidence="1 2">
    <name type="scientific">Clostridium frigoris</name>
    <dbReference type="NCBI Taxonomy" id="205327"/>
    <lineage>
        <taxon>Bacteria</taxon>
        <taxon>Bacillati</taxon>
        <taxon>Bacillota</taxon>
        <taxon>Clostridia</taxon>
        <taxon>Eubacteriales</taxon>
        <taxon>Clostridiaceae</taxon>
        <taxon>Clostridium</taxon>
    </lineage>
</organism>
<name>A0ABS6BX69_9CLOT</name>
<comment type="caution">
    <text evidence="1">The sequence shown here is derived from an EMBL/GenBank/DDBJ whole genome shotgun (WGS) entry which is preliminary data.</text>
</comment>
<evidence type="ECO:0000313" key="1">
    <source>
        <dbReference type="EMBL" id="MBU3161201.1"/>
    </source>
</evidence>
<gene>
    <name evidence="1" type="ORF">KPL37_15890</name>
</gene>